<protein>
    <submittedName>
        <fullName evidence="2">Uncharacterized protein</fullName>
    </submittedName>
</protein>
<evidence type="ECO:0000313" key="3">
    <source>
        <dbReference type="Proteomes" id="UP000299102"/>
    </source>
</evidence>
<reference evidence="2 3" key="1">
    <citation type="journal article" date="2019" name="Commun. Biol.">
        <title>The bagworm genome reveals a unique fibroin gene that provides high tensile strength.</title>
        <authorList>
            <person name="Kono N."/>
            <person name="Nakamura H."/>
            <person name="Ohtoshi R."/>
            <person name="Tomita M."/>
            <person name="Numata K."/>
            <person name="Arakawa K."/>
        </authorList>
    </citation>
    <scope>NUCLEOTIDE SEQUENCE [LARGE SCALE GENOMIC DNA]</scope>
</reference>
<evidence type="ECO:0000313" key="2">
    <source>
        <dbReference type="EMBL" id="GBP68497.1"/>
    </source>
</evidence>
<evidence type="ECO:0000256" key="1">
    <source>
        <dbReference type="SAM" id="MobiDB-lite"/>
    </source>
</evidence>
<sequence length="100" mass="10894">MECGNKEAPKERLISNGTTEVSHYSRLRQKLSPTGLATTLTMPSNEAPEKCEGRVVVNQLQGGEPRSDEPTRQSSRGSTYVKVTVNESNIYALLDSVGLV</sequence>
<organism evidence="2 3">
    <name type="scientific">Eumeta variegata</name>
    <name type="common">Bagworm moth</name>
    <name type="synonym">Eumeta japonica</name>
    <dbReference type="NCBI Taxonomy" id="151549"/>
    <lineage>
        <taxon>Eukaryota</taxon>
        <taxon>Metazoa</taxon>
        <taxon>Ecdysozoa</taxon>
        <taxon>Arthropoda</taxon>
        <taxon>Hexapoda</taxon>
        <taxon>Insecta</taxon>
        <taxon>Pterygota</taxon>
        <taxon>Neoptera</taxon>
        <taxon>Endopterygota</taxon>
        <taxon>Lepidoptera</taxon>
        <taxon>Glossata</taxon>
        <taxon>Ditrysia</taxon>
        <taxon>Tineoidea</taxon>
        <taxon>Psychidae</taxon>
        <taxon>Oiketicinae</taxon>
        <taxon>Eumeta</taxon>
    </lineage>
</organism>
<feature type="region of interest" description="Disordered" evidence="1">
    <location>
        <begin position="59"/>
        <end position="78"/>
    </location>
</feature>
<keyword evidence="3" id="KW-1185">Reference proteome</keyword>
<feature type="compositionally biased region" description="Basic and acidic residues" evidence="1">
    <location>
        <begin position="1"/>
        <end position="13"/>
    </location>
</feature>
<name>A0A4C1Y1R7_EUMVA</name>
<comment type="caution">
    <text evidence="2">The sequence shown here is derived from an EMBL/GenBank/DDBJ whole genome shotgun (WGS) entry which is preliminary data.</text>
</comment>
<dbReference type="AlphaFoldDB" id="A0A4C1Y1R7"/>
<proteinExistence type="predicted"/>
<dbReference type="EMBL" id="BGZK01001013">
    <property type="protein sequence ID" value="GBP68497.1"/>
    <property type="molecule type" value="Genomic_DNA"/>
</dbReference>
<accession>A0A4C1Y1R7</accession>
<gene>
    <name evidence="2" type="ORF">EVAR_42448_1</name>
</gene>
<feature type="region of interest" description="Disordered" evidence="1">
    <location>
        <begin position="1"/>
        <end position="26"/>
    </location>
</feature>
<dbReference type="Proteomes" id="UP000299102">
    <property type="component" value="Unassembled WGS sequence"/>
</dbReference>